<name>A0A1V4HWT5_NITVU</name>
<reference evidence="1 2" key="1">
    <citation type="submission" date="2017-02" db="EMBL/GenBank/DDBJ databases">
        <title>Genome sequence of the nitrite-oxidizing bacterium Nitrobacter vulgaris strain Ab1.</title>
        <authorList>
            <person name="Mellbye B.L."/>
            <person name="Davis E.W."/>
            <person name="Spieck E."/>
            <person name="Chang J.H."/>
            <person name="Bottomley P.J."/>
            <person name="Sayavedra-Soto L.A."/>
        </authorList>
    </citation>
    <scope>NUCLEOTIDE SEQUENCE [LARGE SCALE GENOMIC DNA]</scope>
    <source>
        <strain evidence="1 2">Ab1</strain>
    </source>
</reference>
<dbReference type="STRING" id="29421.B2M20_12655"/>
<evidence type="ECO:0000313" key="2">
    <source>
        <dbReference type="Proteomes" id="UP000189940"/>
    </source>
</evidence>
<keyword evidence="2" id="KW-1185">Reference proteome</keyword>
<organism evidence="1 2">
    <name type="scientific">Nitrobacter vulgaris</name>
    <dbReference type="NCBI Taxonomy" id="29421"/>
    <lineage>
        <taxon>Bacteria</taxon>
        <taxon>Pseudomonadati</taxon>
        <taxon>Pseudomonadota</taxon>
        <taxon>Alphaproteobacteria</taxon>
        <taxon>Hyphomicrobiales</taxon>
        <taxon>Nitrobacteraceae</taxon>
        <taxon>Nitrobacter</taxon>
    </lineage>
</organism>
<accession>A0A1V4HWT5</accession>
<protein>
    <submittedName>
        <fullName evidence="1">Uncharacterized protein</fullName>
    </submittedName>
</protein>
<comment type="caution">
    <text evidence="1">The sequence shown here is derived from an EMBL/GenBank/DDBJ whole genome shotgun (WGS) entry which is preliminary data.</text>
</comment>
<dbReference type="Proteomes" id="UP000189940">
    <property type="component" value="Unassembled WGS sequence"/>
</dbReference>
<dbReference type="AlphaFoldDB" id="A0A1V4HWT5"/>
<evidence type="ECO:0000313" key="1">
    <source>
        <dbReference type="EMBL" id="OPH82428.1"/>
    </source>
</evidence>
<dbReference type="EMBL" id="MWPQ01000045">
    <property type="protein sequence ID" value="OPH82428.1"/>
    <property type="molecule type" value="Genomic_DNA"/>
</dbReference>
<sequence length="122" mass="13697">MDEHKEFKDAVSRGRAARVSALEIKMLASENTAVINACRFALMNAAPEEWCEKPVVETAVDPIRLFAEQISGRAIRPRMPETKTIEHDASREVRPQQCVTIDDACDGPRIHTISPEMYEDEG</sequence>
<gene>
    <name evidence="1" type="ORF">B2M20_12655</name>
</gene>
<proteinExistence type="predicted"/>